<evidence type="ECO:0000313" key="1">
    <source>
        <dbReference type="EMBL" id="GAA0462540.1"/>
    </source>
</evidence>
<sequence length="92" mass="9977">MAACRNRADHLAARLTAAGFTPCVWHQKSHICVETKVPARVSAEAWQELLEVLETADSFGLVNGRRGCIAWAAIDKETPATVSADRGHGHQL</sequence>
<protein>
    <submittedName>
        <fullName evidence="1">Uncharacterized protein</fullName>
    </submittedName>
</protein>
<gene>
    <name evidence="1" type="ORF">GCM10009544_26280</name>
</gene>
<reference evidence="2" key="1">
    <citation type="journal article" date="2019" name="Int. J. Syst. Evol. Microbiol.">
        <title>The Global Catalogue of Microorganisms (GCM) 10K type strain sequencing project: providing services to taxonomists for standard genome sequencing and annotation.</title>
        <authorList>
            <consortium name="The Broad Institute Genomics Platform"/>
            <consortium name="The Broad Institute Genome Sequencing Center for Infectious Disease"/>
            <person name="Wu L."/>
            <person name="Ma J."/>
        </authorList>
    </citation>
    <scope>NUCLEOTIDE SEQUENCE [LARGE SCALE GENOMIC DNA]</scope>
    <source>
        <strain evidence="2">JCM 10649</strain>
    </source>
</reference>
<accession>A0ABP3JU57</accession>
<keyword evidence="2" id="KW-1185">Reference proteome</keyword>
<dbReference type="Proteomes" id="UP001499895">
    <property type="component" value="Unassembled WGS sequence"/>
</dbReference>
<comment type="caution">
    <text evidence="1">The sequence shown here is derived from an EMBL/GenBank/DDBJ whole genome shotgun (WGS) entry which is preliminary data.</text>
</comment>
<dbReference type="EMBL" id="BAAAHB010000023">
    <property type="protein sequence ID" value="GAA0462540.1"/>
    <property type="molecule type" value="Genomic_DNA"/>
</dbReference>
<proteinExistence type="predicted"/>
<organism evidence="1 2">
    <name type="scientific">Streptomyces stramineus</name>
    <dbReference type="NCBI Taxonomy" id="173861"/>
    <lineage>
        <taxon>Bacteria</taxon>
        <taxon>Bacillati</taxon>
        <taxon>Actinomycetota</taxon>
        <taxon>Actinomycetes</taxon>
        <taxon>Kitasatosporales</taxon>
        <taxon>Streptomycetaceae</taxon>
        <taxon>Streptomyces</taxon>
    </lineage>
</organism>
<evidence type="ECO:0000313" key="2">
    <source>
        <dbReference type="Proteomes" id="UP001499895"/>
    </source>
</evidence>
<name>A0ABP3JU57_9ACTN</name>